<protein>
    <submittedName>
        <fullName evidence="2">ECF transporter S component (Folate family)</fullName>
    </submittedName>
</protein>
<feature type="transmembrane region" description="Helical" evidence="1">
    <location>
        <begin position="6"/>
        <end position="25"/>
    </location>
</feature>
<reference evidence="2 3" key="1">
    <citation type="submission" date="2018-07" db="EMBL/GenBank/DDBJ databases">
        <title>Genomic Encyclopedia of Type Strains, Phase IV (KMG-IV): sequencing the most valuable type-strain genomes for metagenomic binning, comparative biology and taxonomic classification.</title>
        <authorList>
            <person name="Goeker M."/>
        </authorList>
    </citation>
    <scope>NUCLEOTIDE SEQUENCE [LARGE SCALE GENOMIC DNA]</scope>
    <source>
        <strain evidence="2 3">DSM 27016</strain>
    </source>
</reference>
<dbReference type="AlphaFoldDB" id="A0A369BF12"/>
<dbReference type="GO" id="GO:0016020">
    <property type="term" value="C:membrane"/>
    <property type="evidence" value="ECO:0007669"/>
    <property type="project" value="InterPro"/>
</dbReference>
<feature type="transmembrane region" description="Helical" evidence="1">
    <location>
        <begin position="137"/>
        <end position="155"/>
    </location>
</feature>
<evidence type="ECO:0000313" key="3">
    <source>
        <dbReference type="Proteomes" id="UP000253034"/>
    </source>
</evidence>
<evidence type="ECO:0000256" key="1">
    <source>
        <dbReference type="SAM" id="Phobius"/>
    </source>
</evidence>
<feature type="transmembrane region" description="Helical" evidence="1">
    <location>
        <begin position="102"/>
        <end position="125"/>
    </location>
</feature>
<evidence type="ECO:0000313" key="2">
    <source>
        <dbReference type="EMBL" id="RCX20129.1"/>
    </source>
</evidence>
<organism evidence="2 3">
    <name type="scientific">Anaerobacterium chartisolvens</name>
    <dbReference type="NCBI Taxonomy" id="1297424"/>
    <lineage>
        <taxon>Bacteria</taxon>
        <taxon>Bacillati</taxon>
        <taxon>Bacillota</taxon>
        <taxon>Clostridia</taxon>
        <taxon>Eubacteriales</taxon>
        <taxon>Oscillospiraceae</taxon>
        <taxon>Anaerobacterium</taxon>
    </lineage>
</organism>
<feature type="transmembrane region" description="Helical" evidence="1">
    <location>
        <begin position="37"/>
        <end position="59"/>
    </location>
</feature>
<dbReference type="NCBIfam" id="TIGR04518">
    <property type="entry name" value="ECF_S_folT_fam"/>
    <property type="match status" value="1"/>
</dbReference>
<keyword evidence="1" id="KW-0472">Membrane</keyword>
<dbReference type="RefSeq" id="WP_114296244.1">
    <property type="nucleotide sequence ID" value="NZ_QPJT01000002.1"/>
</dbReference>
<name>A0A369BF12_9FIRM</name>
<proteinExistence type="predicted"/>
<dbReference type="InterPro" id="IPR009825">
    <property type="entry name" value="ECF_substrate-spec-like"/>
</dbReference>
<feature type="transmembrane region" description="Helical" evidence="1">
    <location>
        <begin position="71"/>
        <end position="90"/>
    </location>
</feature>
<gene>
    <name evidence="2" type="ORF">DFR58_102201</name>
</gene>
<keyword evidence="1" id="KW-0812">Transmembrane</keyword>
<dbReference type="Gene3D" id="1.10.1760.20">
    <property type="match status" value="1"/>
</dbReference>
<sequence length="173" mass="18603">MNRLRIIISIGLLISIEVILTRFLSIQTPILRIGLGFIPIALSAMLFGPLAGALTGALADITGMMVFPQGAYFPGFTLSACLTGFVYGIFLHNNPRSLIKTVIAVFIIVAFIDLGLNTLWLSIITGKGALVLAAQRLVKGIVMLPVQVIFIQAVWRSIGSGLWRTHMPAAGKN</sequence>
<dbReference type="Pfam" id="PF07155">
    <property type="entry name" value="ECF-ribofla_trS"/>
    <property type="match status" value="1"/>
</dbReference>
<keyword evidence="1" id="KW-1133">Transmembrane helix</keyword>
<dbReference type="OrthoDB" id="4624at2"/>
<keyword evidence="3" id="KW-1185">Reference proteome</keyword>
<dbReference type="Proteomes" id="UP000253034">
    <property type="component" value="Unassembled WGS sequence"/>
</dbReference>
<dbReference type="EMBL" id="QPJT01000002">
    <property type="protein sequence ID" value="RCX20129.1"/>
    <property type="molecule type" value="Genomic_DNA"/>
</dbReference>
<comment type="caution">
    <text evidence="2">The sequence shown here is derived from an EMBL/GenBank/DDBJ whole genome shotgun (WGS) entry which is preliminary data.</text>
</comment>
<accession>A0A369BF12</accession>
<dbReference type="InterPro" id="IPR030949">
    <property type="entry name" value="ECF_S_folate_fam"/>
</dbReference>